<keyword evidence="2" id="KW-0479">Metal-binding</keyword>
<evidence type="ECO:0000313" key="7">
    <source>
        <dbReference type="EMBL" id="MBS4537191.1"/>
    </source>
</evidence>
<feature type="domain" description="4Fe-4S ferredoxin-type" evidence="5">
    <location>
        <begin position="4"/>
        <end position="33"/>
    </location>
</feature>
<dbReference type="PROSITE" id="PS51379">
    <property type="entry name" value="4FE4S_FER_2"/>
    <property type="match status" value="2"/>
</dbReference>
<protein>
    <submittedName>
        <fullName evidence="7">4Fe-4S dicluster domain-containing protein</fullName>
    </submittedName>
</protein>
<dbReference type="PROSITE" id="PS51656">
    <property type="entry name" value="4FE4S"/>
    <property type="match status" value="1"/>
</dbReference>
<dbReference type="InterPro" id="IPR009016">
    <property type="entry name" value="Fe_hydrogenase"/>
</dbReference>
<keyword evidence="8" id="KW-1185">Reference proteome</keyword>
<accession>A0A942UUP8</accession>
<feature type="domain" description="4Fe-4S" evidence="6">
    <location>
        <begin position="368"/>
        <end position="415"/>
    </location>
</feature>
<dbReference type="Proteomes" id="UP000724672">
    <property type="component" value="Unassembled WGS sequence"/>
</dbReference>
<evidence type="ECO:0000313" key="8">
    <source>
        <dbReference type="Proteomes" id="UP000724672"/>
    </source>
</evidence>
<dbReference type="Pfam" id="PF04060">
    <property type="entry name" value="FeS"/>
    <property type="match status" value="1"/>
</dbReference>
<gene>
    <name evidence="7" type="ORF">GOQ27_01880</name>
</gene>
<evidence type="ECO:0000259" key="6">
    <source>
        <dbReference type="PROSITE" id="PS51656"/>
    </source>
</evidence>
<dbReference type="InterPro" id="IPR007202">
    <property type="entry name" value="4Fe-4S_dom"/>
</dbReference>
<name>A0A942UUP8_9FIRM</name>
<dbReference type="RefSeq" id="WP_203365121.1">
    <property type="nucleotide sequence ID" value="NZ_WSFT01000013.1"/>
</dbReference>
<dbReference type="GO" id="GO:0046872">
    <property type="term" value="F:metal ion binding"/>
    <property type="evidence" value="ECO:0007669"/>
    <property type="project" value="UniProtKB-KW"/>
</dbReference>
<feature type="domain" description="4Fe-4S ferredoxin-type" evidence="5">
    <location>
        <begin position="34"/>
        <end position="63"/>
    </location>
</feature>
<dbReference type="EMBL" id="WSFT01000013">
    <property type="protein sequence ID" value="MBS4537191.1"/>
    <property type="molecule type" value="Genomic_DNA"/>
</dbReference>
<reference evidence="7" key="1">
    <citation type="submission" date="2019-12" db="EMBL/GenBank/DDBJ databases">
        <title>Clostridiaceae gen. nov. sp. nov., isolated from sediment in Xinjiang, China.</title>
        <authorList>
            <person name="Zhang R."/>
        </authorList>
    </citation>
    <scope>NUCLEOTIDE SEQUENCE</scope>
    <source>
        <strain evidence="7">D2Q-11</strain>
    </source>
</reference>
<dbReference type="PANTHER" id="PTHR43560:SF1">
    <property type="entry name" value="ION-TRANSLOCATING OXIDOREDUCTASE COMPLEX SUBUNIT B"/>
    <property type="match status" value="1"/>
</dbReference>
<dbReference type="Gene3D" id="3.40.950.10">
    <property type="entry name" value="Fe-only Hydrogenase (Larger Subunit), Chain L, domain 3"/>
    <property type="match status" value="1"/>
</dbReference>
<keyword evidence="3" id="KW-0408">Iron</keyword>
<comment type="caution">
    <text evidence="7">The sequence shown here is derived from an EMBL/GenBank/DDBJ whole genome shotgun (WGS) entry which is preliminary data.</text>
</comment>
<keyword evidence="1" id="KW-0004">4Fe-4S</keyword>
<dbReference type="Pfam" id="PF02906">
    <property type="entry name" value="Fe_hyd_lg_C"/>
    <property type="match status" value="2"/>
</dbReference>
<organism evidence="7 8">
    <name type="scientific">Anaeromonas frigoriresistens</name>
    <dbReference type="NCBI Taxonomy" id="2683708"/>
    <lineage>
        <taxon>Bacteria</taxon>
        <taxon>Bacillati</taxon>
        <taxon>Bacillota</taxon>
        <taxon>Tissierellia</taxon>
        <taxon>Tissierellales</taxon>
        <taxon>Thermohalobacteraceae</taxon>
        <taxon>Anaeromonas</taxon>
    </lineage>
</organism>
<dbReference type="PROSITE" id="PS00198">
    <property type="entry name" value="4FE4S_FER_1"/>
    <property type="match status" value="1"/>
</dbReference>
<sequence length="415" mass="46656">MVFHSVVLDDEYCKGCTNCLKRCPTEAIRIKDKKADILKERCIDCGECIVVCPYHAQDSITDDIRDLNKFKFNIAIPSTTLYGQFPLEINIDRIYQGVKDLGFNYVYDEGRAADIIAITFDDILENRTKNLPLISSLCPAVIRLIQIRFPSLIENIMRVESPMEIAARMAKKEVMNKYDIPLDEIGAFYLTPCPAKYTSIKEPLGIKKSYMDGAIAIKKVYGDLIRNEKKIREEEKFSKGSSKGIGWSRVGGQSMTMGIKKYVAVDGIGNVIKVLEEIENGNLNDIEFFEGYACVGGCVGGPLNVENPFIAKSRIRQIYEDDKYVIERTPEEIKELKKLFNSGYLSWTEEIAPRGALKIDDDIFKAFTKIEEINKITQSLPGLDCGSCGAPSCRSLAEDIVCRGTSIENCIFMIK</sequence>
<evidence type="ECO:0000256" key="2">
    <source>
        <dbReference type="ARBA" id="ARBA00022723"/>
    </source>
</evidence>
<evidence type="ECO:0000256" key="1">
    <source>
        <dbReference type="ARBA" id="ARBA00022485"/>
    </source>
</evidence>
<evidence type="ECO:0000256" key="4">
    <source>
        <dbReference type="ARBA" id="ARBA00023014"/>
    </source>
</evidence>
<dbReference type="SUPFAM" id="SSF53920">
    <property type="entry name" value="Fe-only hydrogenase"/>
    <property type="match status" value="1"/>
</dbReference>
<keyword evidence="4" id="KW-0411">Iron-sulfur</keyword>
<dbReference type="InterPro" id="IPR017896">
    <property type="entry name" value="4Fe4S_Fe-S-bd"/>
</dbReference>
<dbReference type="Pfam" id="PF13237">
    <property type="entry name" value="Fer4_10"/>
    <property type="match status" value="1"/>
</dbReference>
<dbReference type="InterPro" id="IPR004108">
    <property type="entry name" value="Fe_hydrogenase_lsu_C"/>
</dbReference>
<dbReference type="PANTHER" id="PTHR43560">
    <property type="entry name" value="ION-TRANSLOCATING OXIDOREDUCTASE COMPLEX SUBUNIT B"/>
    <property type="match status" value="1"/>
</dbReference>
<dbReference type="InterPro" id="IPR050395">
    <property type="entry name" value="4Fe4S_Ferredoxin_RnfB"/>
</dbReference>
<evidence type="ECO:0000256" key="3">
    <source>
        <dbReference type="ARBA" id="ARBA00023004"/>
    </source>
</evidence>
<dbReference type="InterPro" id="IPR017900">
    <property type="entry name" value="4Fe4S_Fe_S_CS"/>
</dbReference>
<dbReference type="GO" id="GO:0051539">
    <property type="term" value="F:4 iron, 4 sulfur cluster binding"/>
    <property type="evidence" value="ECO:0007669"/>
    <property type="project" value="UniProtKB-KW"/>
</dbReference>
<proteinExistence type="predicted"/>
<dbReference type="Gene3D" id="1.10.15.40">
    <property type="entry name" value="Electron transport complex subunit B, putative Fe-S cluster"/>
    <property type="match status" value="1"/>
</dbReference>
<dbReference type="Gene3D" id="3.30.70.20">
    <property type="match status" value="1"/>
</dbReference>
<evidence type="ECO:0000259" key="5">
    <source>
        <dbReference type="PROSITE" id="PS51379"/>
    </source>
</evidence>
<dbReference type="AlphaFoldDB" id="A0A942UUP8"/>
<dbReference type="SUPFAM" id="SSF54862">
    <property type="entry name" value="4Fe-4S ferredoxins"/>
    <property type="match status" value="1"/>
</dbReference>